<dbReference type="STRING" id="35608.A0A2U1LQ53"/>
<dbReference type="OrthoDB" id="27140at2759"/>
<keyword evidence="2" id="KW-1185">Reference proteome</keyword>
<organism evidence="1 2">
    <name type="scientific">Artemisia annua</name>
    <name type="common">Sweet wormwood</name>
    <dbReference type="NCBI Taxonomy" id="35608"/>
    <lineage>
        <taxon>Eukaryota</taxon>
        <taxon>Viridiplantae</taxon>
        <taxon>Streptophyta</taxon>
        <taxon>Embryophyta</taxon>
        <taxon>Tracheophyta</taxon>
        <taxon>Spermatophyta</taxon>
        <taxon>Magnoliopsida</taxon>
        <taxon>eudicotyledons</taxon>
        <taxon>Gunneridae</taxon>
        <taxon>Pentapetalae</taxon>
        <taxon>asterids</taxon>
        <taxon>campanulids</taxon>
        <taxon>Asterales</taxon>
        <taxon>Asteraceae</taxon>
        <taxon>Asteroideae</taxon>
        <taxon>Anthemideae</taxon>
        <taxon>Artemisiinae</taxon>
        <taxon>Artemisia</taxon>
    </lineage>
</organism>
<evidence type="ECO:0000313" key="1">
    <source>
        <dbReference type="EMBL" id="PWA51127.1"/>
    </source>
</evidence>
<protein>
    <submittedName>
        <fullName evidence="1">Rab-GTPase-TBC domain-containing protein</fullName>
    </submittedName>
</protein>
<evidence type="ECO:0000313" key="2">
    <source>
        <dbReference type="Proteomes" id="UP000245207"/>
    </source>
</evidence>
<comment type="caution">
    <text evidence="1">The sequence shown here is derived from an EMBL/GenBank/DDBJ whole genome shotgun (WGS) entry which is preliminary data.</text>
</comment>
<dbReference type="Proteomes" id="UP000245207">
    <property type="component" value="Unassembled WGS sequence"/>
</dbReference>
<reference evidence="1 2" key="1">
    <citation type="journal article" date="2018" name="Mol. Plant">
        <title>The genome of Artemisia annua provides insight into the evolution of Asteraceae family and artemisinin biosynthesis.</title>
        <authorList>
            <person name="Shen Q."/>
            <person name="Zhang L."/>
            <person name="Liao Z."/>
            <person name="Wang S."/>
            <person name="Yan T."/>
            <person name="Shi P."/>
            <person name="Liu M."/>
            <person name="Fu X."/>
            <person name="Pan Q."/>
            <person name="Wang Y."/>
            <person name="Lv Z."/>
            <person name="Lu X."/>
            <person name="Zhang F."/>
            <person name="Jiang W."/>
            <person name="Ma Y."/>
            <person name="Chen M."/>
            <person name="Hao X."/>
            <person name="Li L."/>
            <person name="Tang Y."/>
            <person name="Lv G."/>
            <person name="Zhou Y."/>
            <person name="Sun X."/>
            <person name="Brodelius P.E."/>
            <person name="Rose J.K.C."/>
            <person name="Tang K."/>
        </authorList>
    </citation>
    <scope>NUCLEOTIDE SEQUENCE [LARGE SCALE GENOMIC DNA]</scope>
    <source>
        <strain evidence="2">cv. Huhao1</strain>
        <tissue evidence="1">Leaf</tissue>
    </source>
</reference>
<gene>
    <name evidence="1" type="ORF">CTI12_AA461860</name>
</gene>
<dbReference type="AlphaFoldDB" id="A0A2U1LQ53"/>
<dbReference type="EMBL" id="PKPP01008273">
    <property type="protein sequence ID" value="PWA51127.1"/>
    <property type="molecule type" value="Genomic_DNA"/>
</dbReference>
<proteinExistence type="predicted"/>
<name>A0A2U1LQ53_ARTAN</name>
<accession>A0A2U1LQ53</accession>
<sequence>MESTADLERLSKVRKQYQDYFIDNFDGLSFSEDDFDLQNDQVNIKVNNVTLSELDPKIQTVIPFSDAYGVEGELGIVLSNKFMEHDAYSMLDALMDGDGRAVEVQHQNYKDQLGAVDKAHNSNSVSLKDDDFLKSVMGAMDRALCSETSEGKRRNEIKAGLGQNVSNRSFSCLECLVFCRLLHRQWVWFYWSSNEIKKNKEGKSSTSFCGDLEEEDKIDQTLASRTKGDCLSSSYQ</sequence>